<dbReference type="RefSeq" id="XP_005832525.1">
    <property type="nucleotide sequence ID" value="XM_005832468.1"/>
</dbReference>
<protein>
    <submittedName>
        <fullName evidence="1 3">Uncharacterized protein</fullName>
    </submittedName>
</protein>
<accession>L1JBP5</accession>
<dbReference type="Proteomes" id="UP000011087">
    <property type="component" value="Unassembled WGS sequence"/>
</dbReference>
<gene>
    <name evidence="1" type="ORF">GUITHDRAFT_152626</name>
    <name evidence="2" type="ORF">GUITHDRAFT_152627</name>
</gene>
<dbReference type="RefSeq" id="XP_005832524.1">
    <property type="nucleotide sequence ID" value="XM_005832467.1"/>
</dbReference>
<dbReference type="KEGG" id="gtt:GUITHDRAFT_152627"/>
<dbReference type="PaxDb" id="55529-EKX45544"/>
<dbReference type="GeneID" id="17302238"/>
<evidence type="ECO:0000313" key="3">
    <source>
        <dbReference type="EnsemblProtists" id="EKX45544"/>
    </source>
</evidence>
<dbReference type="HOGENOM" id="CLU_1869058_0_0_1"/>
<dbReference type="EMBL" id="JH992998">
    <property type="protein sequence ID" value="EKX45545.1"/>
    <property type="molecule type" value="Genomic_DNA"/>
</dbReference>
<sequence>MSTNPVFAIAQAKHDVLVSHLPHPTTGAVMPHQIPAEARLLALDSVFNPHLPHLTAPHAVGAVVQPRVHGPVQARRYVEVAKTEAFHDVMASAAHRGLDVAEQPITGPMEVSLAAKKTLYKKLLGF</sequence>
<name>L1JBP5_GUITC</name>
<dbReference type="GeneID" id="17302239"/>
<reference evidence="1 4" key="1">
    <citation type="journal article" date="2012" name="Nature">
        <title>Algal genomes reveal evolutionary mosaicism and the fate of nucleomorphs.</title>
        <authorList>
            <consortium name="DOE Joint Genome Institute"/>
            <person name="Curtis B.A."/>
            <person name="Tanifuji G."/>
            <person name="Burki F."/>
            <person name="Gruber A."/>
            <person name="Irimia M."/>
            <person name="Maruyama S."/>
            <person name="Arias M.C."/>
            <person name="Ball S.G."/>
            <person name="Gile G.H."/>
            <person name="Hirakawa Y."/>
            <person name="Hopkins J.F."/>
            <person name="Kuo A."/>
            <person name="Rensing S.A."/>
            <person name="Schmutz J."/>
            <person name="Symeonidi A."/>
            <person name="Elias M."/>
            <person name="Eveleigh R.J."/>
            <person name="Herman E.K."/>
            <person name="Klute M.J."/>
            <person name="Nakayama T."/>
            <person name="Obornik M."/>
            <person name="Reyes-Prieto A."/>
            <person name="Armbrust E.V."/>
            <person name="Aves S.J."/>
            <person name="Beiko R.G."/>
            <person name="Coutinho P."/>
            <person name="Dacks J.B."/>
            <person name="Durnford D.G."/>
            <person name="Fast N.M."/>
            <person name="Green B.R."/>
            <person name="Grisdale C.J."/>
            <person name="Hempel F."/>
            <person name="Henrissat B."/>
            <person name="Hoppner M.P."/>
            <person name="Ishida K."/>
            <person name="Kim E."/>
            <person name="Koreny L."/>
            <person name="Kroth P.G."/>
            <person name="Liu Y."/>
            <person name="Malik S.B."/>
            <person name="Maier U.G."/>
            <person name="McRose D."/>
            <person name="Mock T."/>
            <person name="Neilson J.A."/>
            <person name="Onodera N.T."/>
            <person name="Poole A.M."/>
            <person name="Pritham E.J."/>
            <person name="Richards T.A."/>
            <person name="Rocap G."/>
            <person name="Roy S.W."/>
            <person name="Sarai C."/>
            <person name="Schaack S."/>
            <person name="Shirato S."/>
            <person name="Slamovits C.H."/>
            <person name="Spencer D.F."/>
            <person name="Suzuki S."/>
            <person name="Worden A.Z."/>
            <person name="Zauner S."/>
            <person name="Barry K."/>
            <person name="Bell C."/>
            <person name="Bharti A.K."/>
            <person name="Crow J.A."/>
            <person name="Grimwood J."/>
            <person name="Kramer R."/>
            <person name="Lindquist E."/>
            <person name="Lucas S."/>
            <person name="Salamov A."/>
            <person name="McFadden G.I."/>
            <person name="Lane C.E."/>
            <person name="Keeling P.J."/>
            <person name="Gray M.W."/>
            <person name="Grigoriev I.V."/>
            <person name="Archibald J.M."/>
        </authorList>
    </citation>
    <scope>NUCLEOTIDE SEQUENCE</scope>
    <source>
        <strain evidence="1 4">CCMP2712</strain>
    </source>
</reference>
<evidence type="ECO:0000313" key="4">
    <source>
        <dbReference type="Proteomes" id="UP000011087"/>
    </source>
</evidence>
<organism evidence="1">
    <name type="scientific">Guillardia theta (strain CCMP2712)</name>
    <name type="common">Cryptophyte</name>
    <dbReference type="NCBI Taxonomy" id="905079"/>
    <lineage>
        <taxon>Eukaryota</taxon>
        <taxon>Cryptophyceae</taxon>
        <taxon>Pyrenomonadales</taxon>
        <taxon>Geminigeraceae</taxon>
        <taxon>Guillardia</taxon>
    </lineage>
</organism>
<dbReference type="EMBL" id="JH992998">
    <property type="protein sequence ID" value="EKX45544.1"/>
    <property type="molecule type" value="Genomic_DNA"/>
</dbReference>
<evidence type="ECO:0000313" key="2">
    <source>
        <dbReference type="EMBL" id="EKX45545.1"/>
    </source>
</evidence>
<keyword evidence="4" id="KW-1185">Reference proteome</keyword>
<reference evidence="4" key="2">
    <citation type="submission" date="2012-11" db="EMBL/GenBank/DDBJ databases">
        <authorList>
            <person name="Kuo A."/>
            <person name="Curtis B.A."/>
            <person name="Tanifuji G."/>
            <person name="Burki F."/>
            <person name="Gruber A."/>
            <person name="Irimia M."/>
            <person name="Maruyama S."/>
            <person name="Arias M.C."/>
            <person name="Ball S.G."/>
            <person name="Gile G.H."/>
            <person name="Hirakawa Y."/>
            <person name="Hopkins J.F."/>
            <person name="Rensing S.A."/>
            <person name="Schmutz J."/>
            <person name="Symeonidi A."/>
            <person name="Elias M."/>
            <person name="Eveleigh R.J."/>
            <person name="Herman E.K."/>
            <person name="Klute M.J."/>
            <person name="Nakayama T."/>
            <person name="Obornik M."/>
            <person name="Reyes-Prieto A."/>
            <person name="Armbrust E.V."/>
            <person name="Aves S.J."/>
            <person name="Beiko R.G."/>
            <person name="Coutinho P."/>
            <person name="Dacks J.B."/>
            <person name="Durnford D.G."/>
            <person name="Fast N.M."/>
            <person name="Green B.R."/>
            <person name="Grisdale C."/>
            <person name="Hempe F."/>
            <person name="Henrissat B."/>
            <person name="Hoppner M.P."/>
            <person name="Ishida K.-I."/>
            <person name="Kim E."/>
            <person name="Koreny L."/>
            <person name="Kroth P.G."/>
            <person name="Liu Y."/>
            <person name="Malik S.-B."/>
            <person name="Maier U.G."/>
            <person name="McRose D."/>
            <person name="Mock T."/>
            <person name="Neilson J.A."/>
            <person name="Onodera N.T."/>
            <person name="Poole A.M."/>
            <person name="Pritham E.J."/>
            <person name="Richards T.A."/>
            <person name="Rocap G."/>
            <person name="Roy S.W."/>
            <person name="Sarai C."/>
            <person name="Schaack S."/>
            <person name="Shirato S."/>
            <person name="Slamovits C.H."/>
            <person name="Spencer D.F."/>
            <person name="Suzuki S."/>
            <person name="Worden A.Z."/>
            <person name="Zauner S."/>
            <person name="Barry K."/>
            <person name="Bell C."/>
            <person name="Bharti A.K."/>
            <person name="Crow J.A."/>
            <person name="Grimwood J."/>
            <person name="Kramer R."/>
            <person name="Lindquist E."/>
            <person name="Lucas S."/>
            <person name="Salamov A."/>
            <person name="McFadden G.I."/>
            <person name="Lane C.E."/>
            <person name="Keeling P.J."/>
            <person name="Gray M.W."/>
            <person name="Grigoriev I.V."/>
            <person name="Archibald J.M."/>
        </authorList>
    </citation>
    <scope>NUCLEOTIDE SEQUENCE</scope>
    <source>
        <strain evidence="4">CCMP2712</strain>
    </source>
</reference>
<evidence type="ECO:0000313" key="1">
    <source>
        <dbReference type="EMBL" id="EKX45544.1"/>
    </source>
</evidence>
<proteinExistence type="predicted"/>
<reference evidence="3" key="3">
    <citation type="submission" date="2016-03" db="UniProtKB">
        <authorList>
            <consortium name="EnsemblProtists"/>
        </authorList>
    </citation>
    <scope>IDENTIFICATION</scope>
</reference>
<dbReference type="EnsemblProtists" id="EKX45545">
    <property type="protein sequence ID" value="EKX45545"/>
    <property type="gene ID" value="GUITHDRAFT_152627"/>
</dbReference>
<dbReference type="EnsemblProtists" id="EKX45544">
    <property type="protein sequence ID" value="EKX45544"/>
    <property type="gene ID" value="GUITHDRAFT_152626"/>
</dbReference>
<dbReference type="KEGG" id="gtt:GUITHDRAFT_152626"/>
<dbReference type="AlphaFoldDB" id="L1JBP5"/>